<feature type="domain" description="Cupin type-2" evidence="1">
    <location>
        <begin position="49"/>
        <end position="110"/>
    </location>
</feature>
<accession>A0A0F9QTQ9</accession>
<organism evidence="2">
    <name type="scientific">marine sediment metagenome</name>
    <dbReference type="NCBI Taxonomy" id="412755"/>
    <lineage>
        <taxon>unclassified sequences</taxon>
        <taxon>metagenomes</taxon>
        <taxon>ecological metagenomes</taxon>
    </lineage>
</organism>
<dbReference type="SUPFAM" id="SSF51182">
    <property type="entry name" value="RmlC-like cupins"/>
    <property type="match status" value="1"/>
</dbReference>
<dbReference type="InterPro" id="IPR013096">
    <property type="entry name" value="Cupin_2"/>
</dbReference>
<evidence type="ECO:0000259" key="1">
    <source>
        <dbReference type="Pfam" id="PF07883"/>
    </source>
</evidence>
<dbReference type="EMBL" id="LAZR01004435">
    <property type="protein sequence ID" value="KKN08603.1"/>
    <property type="molecule type" value="Genomic_DNA"/>
</dbReference>
<sequence length="138" mass="15972">MDCLEWFYPKKMNSRINIQVALNNIPNHFSPRIIGEVNDVYIKIVKILGKKVPWHHHKNEDELFYVVEGNLLLEIEGKDSFIMNEGDIFIVKKGINHRVSSDDECKIILIENKTTAHTGDVKSEITKSIDDQRQSEPL</sequence>
<dbReference type="PANTHER" id="PTHR36114">
    <property type="entry name" value="16.7 KDA PROTEIN IN WHIE LOCUS"/>
    <property type="match status" value="1"/>
</dbReference>
<dbReference type="PANTHER" id="PTHR36114:SF1">
    <property type="entry name" value="16.7 KDA PROTEIN IN WHIE LOCUS"/>
    <property type="match status" value="1"/>
</dbReference>
<protein>
    <recommendedName>
        <fullName evidence="1">Cupin type-2 domain-containing protein</fullName>
    </recommendedName>
</protein>
<reference evidence="2" key="1">
    <citation type="journal article" date="2015" name="Nature">
        <title>Complex archaea that bridge the gap between prokaryotes and eukaryotes.</title>
        <authorList>
            <person name="Spang A."/>
            <person name="Saw J.H."/>
            <person name="Jorgensen S.L."/>
            <person name="Zaremba-Niedzwiedzka K."/>
            <person name="Martijn J."/>
            <person name="Lind A.E."/>
            <person name="van Eijk R."/>
            <person name="Schleper C."/>
            <person name="Guy L."/>
            <person name="Ettema T.J."/>
        </authorList>
    </citation>
    <scope>NUCLEOTIDE SEQUENCE</scope>
</reference>
<evidence type="ECO:0000313" key="2">
    <source>
        <dbReference type="EMBL" id="KKN08603.1"/>
    </source>
</evidence>
<proteinExistence type="predicted"/>
<gene>
    <name evidence="2" type="ORF">LCGC14_1055040</name>
</gene>
<dbReference type="Pfam" id="PF07883">
    <property type="entry name" value="Cupin_2"/>
    <property type="match status" value="1"/>
</dbReference>
<dbReference type="InterPro" id="IPR052044">
    <property type="entry name" value="PKS_Associated_Protein"/>
</dbReference>
<dbReference type="InterPro" id="IPR011051">
    <property type="entry name" value="RmlC_Cupin_sf"/>
</dbReference>
<name>A0A0F9QTQ9_9ZZZZ</name>
<comment type="caution">
    <text evidence="2">The sequence shown here is derived from an EMBL/GenBank/DDBJ whole genome shotgun (WGS) entry which is preliminary data.</text>
</comment>
<dbReference type="Gene3D" id="2.60.120.10">
    <property type="entry name" value="Jelly Rolls"/>
    <property type="match status" value="1"/>
</dbReference>
<dbReference type="AlphaFoldDB" id="A0A0F9QTQ9"/>
<dbReference type="CDD" id="cd02226">
    <property type="entry name" value="cupin_YdbB-like"/>
    <property type="match status" value="1"/>
</dbReference>
<dbReference type="InterPro" id="IPR014710">
    <property type="entry name" value="RmlC-like_jellyroll"/>
</dbReference>